<evidence type="ECO:0000313" key="1">
    <source>
        <dbReference type="EMBL" id="GAI19991.1"/>
    </source>
</evidence>
<dbReference type="EMBL" id="BARV01017130">
    <property type="protein sequence ID" value="GAI19991.1"/>
    <property type="molecule type" value="Genomic_DNA"/>
</dbReference>
<dbReference type="SUPFAM" id="SSF51161">
    <property type="entry name" value="Trimeric LpxA-like enzymes"/>
    <property type="match status" value="1"/>
</dbReference>
<proteinExistence type="predicted"/>
<reference evidence="1" key="1">
    <citation type="journal article" date="2014" name="Front. Microbiol.">
        <title>High frequency of phylogenetically diverse reductive dehalogenase-homologous genes in deep subseafloor sedimentary metagenomes.</title>
        <authorList>
            <person name="Kawai M."/>
            <person name="Futagami T."/>
            <person name="Toyoda A."/>
            <person name="Takaki Y."/>
            <person name="Nishi S."/>
            <person name="Hori S."/>
            <person name="Arai W."/>
            <person name="Tsubouchi T."/>
            <person name="Morono Y."/>
            <person name="Uchiyama I."/>
            <person name="Ito T."/>
            <person name="Fujiyama A."/>
            <person name="Inagaki F."/>
            <person name="Takami H."/>
        </authorList>
    </citation>
    <scope>NUCLEOTIDE SEQUENCE</scope>
    <source>
        <strain evidence="1">Expedition CK06-06</strain>
    </source>
</reference>
<dbReference type="InterPro" id="IPR011004">
    <property type="entry name" value="Trimer_LpxA-like_sf"/>
</dbReference>
<dbReference type="Gene3D" id="2.160.10.10">
    <property type="entry name" value="Hexapeptide repeat proteins"/>
    <property type="match status" value="1"/>
</dbReference>
<dbReference type="AlphaFoldDB" id="X1MPR2"/>
<feature type="non-terminal residue" evidence="1">
    <location>
        <position position="67"/>
    </location>
</feature>
<protein>
    <submittedName>
        <fullName evidence="1">Uncharacterized protein</fullName>
    </submittedName>
</protein>
<gene>
    <name evidence="1" type="ORF">S06H3_29260</name>
</gene>
<accession>X1MPR2</accession>
<name>X1MPR2_9ZZZZ</name>
<organism evidence="1">
    <name type="scientific">marine sediment metagenome</name>
    <dbReference type="NCBI Taxonomy" id="412755"/>
    <lineage>
        <taxon>unclassified sequences</taxon>
        <taxon>metagenomes</taxon>
        <taxon>ecological metagenomes</taxon>
    </lineage>
</organism>
<sequence>MDVKTILGVTIGDGAIIGLGTVVNKNIPSLAIVSNQCLHIIKYRDVAHYKTLEESGSHGGPNGVPIK</sequence>
<comment type="caution">
    <text evidence="1">The sequence shown here is derived from an EMBL/GenBank/DDBJ whole genome shotgun (WGS) entry which is preliminary data.</text>
</comment>